<evidence type="ECO:0000313" key="3">
    <source>
        <dbReference type="EMBL" id="GAQ83172.1"/>
    </source>
</evidence>
<dbReference type="PROSITE" id="PS50011">
    <property type="entry name" value="PROTEIN_KINASE_DOM"/>
    <property type="match status" value="1"/>
</dbReference>
<evidence type="ECO:0000256" key="1">
    <source>
        <dbReference type="SAM" id="MobiDB-lite"/>
    </source>
</evidence>
<proteinExistence type="predicted"/>
<dbReference type="Gene3D" id="3.30.200.20">
    <property type="entry name" value="Phosphorylase Kinase, domain 1"/>
    <property type="match status" value="1"/>
</dbReference>
<dbReference type="SUPFAM" id="SSF48371">
    <property type="entry name" value="ARM repeat"/>
    <property type="match status" value="1"/>
</dbReference>
<dbReference type="Gene3D" id="1.10.510.10">
    <property type="entry name" value="Transferase(Phosphotransferase) domain 1"/>
    <property type="match status" value="1"/>
</dbReference>
<dbReference type="OrthoDB" id="447103at2759"/>
<feature type="compositionally biased region" description="Acidic residues" evidence="1">
    <location>
        <begin position="664"/>
        <end position="687"/>
    </location>
</feature>
<dbReference type="PANTHER" id="PTHR12984:SF3">
    <property type="entry name" value="N-TERMINAL KINASE-LIKE PROTEIN"/>
    <property type="match status" value="1"/>
</dbReference>
<gene>
    <name evidence="3" type="ORF">KFL_001380140</name>
</gene>
<reference evidence="3 4" key="1">
    <citation type="journal article" date="2014" name="Nat. Commun.">
        <title>Klebsormidium flaccidum genome reveals primary factors for plant terrestrial adaptation.</title>
        <authorList>
            <person name="Hori K."/>
            <person name="Maruyama F."/>
            <person name="Fujisawa T."/>
            <person name="Togashi T."/>
            <person name="Yamamoto N."/>
            <person name="Seo M."/>
            <person name="Sato S."/>
            <person name="Yamada T."/>
            <person name="Mori H."/>
            <person name="Tajima N."/>
            <person name="Moriyama T."/>
            <person name="Ikeuchi M."/>
            <person name="Watanabe M."/>
            <person name="Wada H."/>
            <person name="Kobayashi K."/>
            <person name="Saito M."/>
            <person name="Masuda T."/>
            <person name="Sasaki-Sekimoto Y."/>
            <person name="Mashiguchi K."/>
            <person name="Awai K."/>
            <person name="Shimojima M."/>
            <person name="Masuda S."/>
            <person name="Iwai M."/>
            <person name="Nobusawa T."/>
            <person name="Narise T."/>
            <person name="Kondo S."/>
            <person name="Saito H."/>
            <person name="Sato R."/>
            <person name="Murakawa M."/>
            <person name="Ihara Y."/>
            <person name="Oshima-Yamada Y."/>
            <person name="Ohtaka K."/>
            <person name="Satoh M."/>
            <person name="Sonobe K."/>
            <person name="Ishii M."/>
            <person name="Ohtani R."/>
            <person name="Kanamori-Sato M."/>
            <person name="Honoki R."/>
            <person name="Miyazaki D."/>
            <person name="Mochizuki H."/>
            <person name="Umetsu J."/>
            <person name="Higashi K."/>
            <person name="Shibata D."/>
            <person name="Kamiya Y."/>
            <person name="Sato N."/>
            <person name="Nakamura Y."/>
            <person name="Tabata S."/>
            <person name="Ida S."/>
            <person name="Kurokawa K."/>
            <person name="Ohta H."/>
        </authorList>
    </citation>
    <scope>NUCLEOTIDE SEQUENCE [LARGE SCALE GENOMIC DNA]</scope>
    <source>
        <strain evidence="3 4">NIES-2285</strain>
    </source>
</reference>
<dbReference type="EMBL" id="DF237087">
    <property type="protein sequence ID" value="GAQ83172.1"/>
    <property type="molecule type" value="Genomic_DNA"/>
</dbReference>
<protein>
    <submittedName>
        <fullName evidence="3">Cytoplasmic tRNA export protein</fullName>
    </submittedName>
</protein>
<dbReference type="InterPro" id="IPR051177">
    <property type="entry name" value="CIK-Related_Protein"/>
</dbReference>
<keyword evidence="4" id="KW-1185">Reference proteome</keyword>
<dbReference type="AlphaFoldDB" id="A0A1Y1HZL4"/>
<feature type="compositionally biased region" description="Low complexity" evidence="1">
    <location>
        <begin position="609"/>
        <end position="621"/>
    </location>
</feature>
<feature type="compositionally biased region" description="Low complexity" evidence="1">
    <location>
        <begin position="569"/>
        <end position="582"/>
    </location>
</feature>
<feature type="region of interest" description="Disordered" evidence="1">
    <location>
        <begin position="561"/>
        <end position="582"/>
    </location>
</feature>
<evidence type="ECO:0000259" key="2">
    <source>
        <dbReference type="PROSITE" id="PS50011"/>
    </source>
</evidence>
<dbReference type="STRING" id="105231.A0A1Y1HZL4"/>
<dbReference type="GO" id="GO:0005524">
    <property type="term" value="F:ATP binding"/>
    <property type="evidence" value="ECO:0007669"/>
    <property type="project" value="InterPro"/>
</dbReference>
<accession>A0A1Y1HZL4</accession>
<dbReference type="Gene3D" id="1.25.10.10">
    <property type="entry name" value="Leucine-rich Repeat Variant"/>
    <property type="match status" value="1"/>
</dbReference>
<feature type="region of interest" description="Disordered" evidence="1">
    <location>
        <begin position="599"/>
        <end position="820"/>
    </location>
</feature>
<dbReference type="PANTHER" id="PTHR12984">
    <property type="entry name" value="SCY1-RELATED S/T PROTEIN KINASE-LIKE"/>
    <property type="match status" value="1"/>
</dbReference>
<dbReference type="SUPFAM" id="SSF56112">
    <property type="entry name" value="Protein kinase-like (PK-like)"/>
    <property type="match status" value="1"/>
</dbReference>
<feature type="compositionally biased region" description="Polar residues" evidence="1">
    <location>
        <begin position="630"/>
        <end position="647"/>
    </location>
</feature>
<dbReference type="InterPro" id="IPR016024">
    <property type="entry name" value="ARM-type_fold"/>
</dbReference>
<dbReference type="InterPro" id="IPR011009">
    <property type="entry name" value="Kinase-like_dom_sf"/>
</dbReference>
<evidence type="ECO:0000313" key="4">
    <source>
        <dbReference type="Proteomes" id="UP000054558"/>
    </source>
</evidence>
<dbReference type="Proteomes" id="UP000054558">
    <property type="component" value="Unassembled WGS sequence"/>
</dbReference>
<dbReference type="OMA" id="NDTSWAG"/>
<feature type="compositionally biased region" description="Low complexity" evidence="1">
    <location>
        <begin position="697"/>
        <end position="718"/>
    </location>
</feature>
<dbReference type="InterPro" id="IPR011989">
    <property type="entry name" value="ARM-like"/>
</dbReference>
<dbReference type="InterPro" id="IPR000719">
    <property type="entry name" value="Prot_kinase_dom"/>
</dbReference>
<dbReference type="GO" id="GO:0004672">
    <property type="term" value="F:protein kinase activity"/>
    <property type="evidence" value="ECO:0007669"/>
    <property type="project" value="InterPro"/>
</dbReference>
<feature type="compositionally biased region" description="Polar residues" evidence="1">
    <location>
        <begin position="767"/>
        <end position="783"/>
    </location>
</feature>
<feature type="compositionally biased region" description="Low complexity" evidence="1">
    <location>
        <begin position="732"/>
        <end position="766"/>
    </location>
</feature>
<organism evidence="3 4">
    <name type="scientific">Klebsormidium nitens</name>
    <name type="common">Green alga</name>
    <name type="synonym">Ulothrix nitens</name>
    <dbReference type="NCBI Taxonomy" id="105231"/>
    <lineage>
        <taxon>Eukaryota</taxon>
        <taxon>Viridiplantae</taxon>
        <taxon>Streptophyta</taxon>
        <taxon>Klebsormidiophyceae</taxon>
        <taxon>Klebsormidiales</taxon>
        <taxon>Klebsormidiaceae</taxon>
        <taxon>Klebsormidium</taxon>
    </lineage>
</organism>
<feature type="domain" description="Protein kinase" evidence="2">
    <location>
        <begin position="2"/>
        <end position="358"/>
    </location>
</feature>
<name>A0A1Y1HZL4_KLENI</name>
<sequence length="820" mass="87377">MNKLFGFLGRGAGIDLPYTIGEAYSTAWGSWTHSRGTKKEDGSPVSVFSLTATNAGDGRLAAARNGVKRLRTVRHPNVLSFLHSTEGEVTENGVTKPIIYVVTEAVMPLSEKVKELGLTGVQRDEYFAWGLFEIAKAVSFLNNDCKLVHANVCVASVVVTPTLDWKLHAFDVLSEYDAGTPASEGPGAAPMLPFEWLVGVQYKPVELTKADWPLIRRSPPWAIDAWGLGCLIQELFSAGPLRKTEDLRNTGSIPKALLPDYQRLLGAAPNRRLNPSKFVEGSEFLRNKLVETIQFMEVLNLKDSVEKDSFFRRLSGLAEQLPRQIVTKKLLPLVGAALEFGSGSSLALQPLLKMGSLLPQDEFNVKVLPTITKLFASQDRSIRVGLLQNFDAFGPHISASVMDEQVFPQIATGFADSSPFTRELTLKSMLTIVPKLSQRTLTGALLKHLSKLQVDEEPAIRTNTTILLGNIARHLNEATRKRVLINAFTRALRDQFPPARAAGLMALTATREYYDPTETATRILPSVVVLTIDGDKDSREKAFQCVETFLQSMRDHFARLANGDSGLPSRTTSASSDKSSGSALLGWAVGSLIGGKGSAAPAQTLEPPTSSAAATSSTASAGLASPVSPSPLTRSISTKVTPRQSMSGADVAPAASVAGGEDGWNNDEDEGGGEEDAEGWDDLDAVDEPAPPPPPARSQFQPRPPSASTSSAGSVRSPQPSDDADPWGESMAAPARPSSSAVSSSRPARTSATSASRPASARAPAAQTAQHVSLESMLGNSMTAGGPKPGMQQAKHVSLDSIKGAGRGGAMKLGAQRLNR</sequence>